<name>A0A3B5APD2_9TELE</name>
<dbReference type="PANTHER" id="PTHR41404:SF1">
    <property type="entry name" value="SHIELDIN COMPLEX SUBUNIT 3"/>
    <property type="match status" value="1"/>
</dbReference>
<evidence type="ECO:0000313" key="3">
    <source>
        <dbReference type="Proteomes" id="UP000694891"/>
    </source>
</evidence>
<protein>
    <submittedName>
        <fullName evidence="2">Uncharacterized LOC103373663</fullName>
    </submittedName>
    <submittedName>
        <fullName evidence="4">Uncharacterized protein LOC103373663</fullName>
    </submittedName>
</protein>
<dbReference type="STRING" id="144197.ENSSPAP00000019634"/>
<sequence length="250" mass="28194">MEDVVLHYQPGSAAGLESLLETTQKLLEPFPCRTPPVFTCWFPAAADRRLPIRPAKPAPVIPSSDDRLASSHSKPTAATKTQPQNNSENRNAAETRHESPRKRGVSETPNQICRPPAEKQANKDSPVRRSWSVFTQREALLQSAESMSKRFRHVVSVHNLHLRQRAKWVIREQNCGPARDIEQVWTRLIRSVRSSGLPTCTANIQRQCAEIWVFCDVVHCEQVGRRLKDELQLSGSIGLSVRRLGHVFSV</sequence>
<dbReference type="GO" id="GO:2000042">
    <property type="term" value="P:negative regulation of double-strand break repair via homologous recombination"/>
    <property type="evidence" value="ECO:0007669"/>
    <property type="project" value="TreeGrafter"/>
</dbReference>
<dbReference type="Proteomes" id="UP000694891">
    <property type="component" value="Unplaced"/>
</dbReference>
<dbReference type="CTD" id="112441434"/>
<dbReference type="OrthoDB" id="5963356at2759"/>
<dbReference type="InterPro" id="IPR039996">
    <property type="entry name" value="Shieldin_RINN1"/>
</dbReference>
<feature type="compositionally biased region" description="Basic and acidic residues" evidence="1">
    <location>
        <begin position="116"/>
        <end position="127"/>
    </location>
</feature>
<dbReference type="RefSeq" id="XP_008301840.1">
    <property type="nucleotide sequence ID" value="XM_008303618.1"/>
</dbReference>
<keyword evidence="3" id="KW-1185">Reference proteome</keyword>
<gene>
    <name evidence="4" type="primary">LOC103373663</name>
</gene>
<reference evidence="2" key="1">
    <citation type="submission" date="2023-09" db="UniProtKB">
        <authorList>
            <consortium name="Ensembl"/>
        </authorList>
    </citation>
    <scope>IDENTIFICATION</scope>
</reference>
<dbReference type="GeneTree" id="ENSGT00530000065159"/>
<reference evidence="4" key="2">
    <citation type="submission" date="2025-04" db="UniProtKB">
        <authorList>
            <consortium name="RefSeq"/>
        </authorList>
    </citation>
    <scope>IDENTIFICATION</scope>
</reference>
<proteinExistence type="predicted"/>
<dbReference type="GO" id="GO:2001034">
    <property type="term" value="P:positive regulation of double-strand break repair via nonhomologous end joining"/>
    <property type="evidence" value="ECO:0007669"/>
    <property type="project" value="TreeGrafter"/>
</dbReference>
<dbReference type="AlphaFoldDB" id="A0A3B5APD2"/>
<evidence type="ECO:0000313" key="4">
    <source>
        <dbReference type="RefSeq" id="XP_008301840.1"/>
    </source>
</evidence>
<dbReference type="GO" id="GO:0045830">
    <property type="term" value="P:positive regulation of isotype switching"/>
    <property type="evidence" value="ECO:0007669"/>
    <property type="project" value="TreeGrafter"/>
</dbReference>
<feature type="compositionally biased region" description="Polar residues" evidence="1">
    <location>
        <begin position="70"/>
        <end position="90"/>
    </location>
</feature>
<dbReference type="CDD" id="cd22293">
    <property type="entry name" value="RBD_SHLD3_N"/>
    <property type="match status" value="1"/>
</dbReference>
<feature type="region of interest" description="Disordered" evidence="1">
    <location>
        <begin position="54"/>
        <end position="129"/>
    </location>
</feature>
<organism evidence="2">
    <name type="scientific">Stegastes partitus</name>
    <name type="common">bicolor damselfish</name>
    <dbReference type="NCBI Taxonomy" id="144197"/>
    <lineage>
        <taxon>Eukaryota</taxon>
        <taxon>Metazoa</taxon>
        <taxon>Chordata</taxon>
        <taxon>Craniata</taxon>
        <taxon>Vertebrata</taxon>
        <taxon>Euteleostomi</taxon>
        <taxon>Actinopterygii</taxon>
        <taxon>Neopterygii</taxon>
        <taxon>Teleostei</taxon>
        <taxon>Neoteleostei</taxon>
        <taxon>Acanthomorphata</taxon>
        <taxon>Ovalentaria</taxon>
        <taxon>Pomacentridae</taxon>
        <taxon>Stegastes</taxon>
    </lineage>
</organism>
<evidence type="ECO:0000313" key="2">
    <source>
        <dbReference type="Ensembl" id="ENSSPAP00000019634.1"/>
    </source>
</evidence>
<evidence type="ECO:0000256" key="1">
    <source>
        <dbReference type="SAM" id="MobiDB-lite"/>
    </source>
</evidence>
<accession>A0A3B5APD2</accession>
<dbReference type="Ensembl" id="ENSSPAT00000019931.1">
    <property type="protein sequence ID" value="ENSSPAP00000019634.1"/>
    <property type="gene ID" value="ENSSPAG00000014815.1"/>
</dbReference>
<dbReference type="PANTHER" id="PTHR41404">
    <property type="entry name" value="SHIELDIN COMPLEX SUBUNIT 3"/>
    <property type="match status" value="1"/>
</dbReference>